<dbReference type="EMBL" id="JBEDNZ010000003">
    <property type="protein sequence ID" value="KAL0850264.1"/>
    <property type="molecule type" value="Genomic_DNA"/>
</dbReference>
<evidence type="ECO:0000256" key="2">
    <source>
        <dbReference type="SAM" id="MobiDB-lite"/>
    </source>
</evidence>
<name>A0ABD0TLV0_LOXSC</name>
<dbReference type="PANTHER" id="PTHR44927">
    <property type="entry name" value="FK506-BINDING PROTEIN 15"/>
    <property type="match status" value="1"/>
</dbReference>
<organism evidence="3 4">
    <name type="scientific">Loxostege sticticalis</name>
    <name type="common">Beet webworm moth</name>
    <dbReference type="NCBI Taxonomy" id="481309"/>
    <lineage>
        <taxon>Eukaryota</taxon>
        <taxon>Metazoa</taxon>
        <taxon>Ecdysozoa</taxon>
        <taxon>Arthropoda</taxon>
        <taxon>Hexapoda</taxon>
        <taxon>Insecta</taxon>
        <taxon>Pterygota</taxon>
        <taxon>Neoptera</taxon>
        <taxon>Endopterygota</taxon>
        <taxon>Lepidoptera</taxon>
        <taxon>Glossata</taxon>
        <taxon>Ditrysia</taxon>
        <taxon>Pyraloidea</taxon>
        <taxon>Crambidae</taxon>
        <taxon>Pyraustinae</taxon>
        <taxon>Loxostege</taxon>
    </lineage>
</organism>
<accession>A0ABD0TLV0</accession>
<feature type="region of interest" description="Disordered" evidence="2">
    <location>
        <begin position="211"/>
        <end position="242"/>
    </location>
</feature>
<protein>
    <submittedName>
        <fullName evidence="3">Uncharacterized protein</fullName>
    </submittedName>
</protein>
<dbReference type="PANTHER" id="PTHR44927:SF1">
    <property type="entry name" value="FK506-BINDING PROTEIN 15"/>
    <property type="match status" value="1"/>
</dbReference>
<reference evidence="3 4" key="1">
    <citation type="submission" date="2024-06" db="EMBL/GenBank/DDBJ databases">
        <title>A chromosome-level genome assembly of beet webworm, Loxostege sticticalis.</title>
        <authorList>
            <person name="Zhang Y."/>
        </authorList>
    </citation>
    <scope>NUCLEOTIDE SEQUENCE [LARGE SCALE GENOMIC DNA]</scope>
    <source>
        <strain evidence="3">AQ028</strain>
        <tissue evidence="3">Male pupae</tissue>
    </source>
</reference>
<evidence type="ECO:0000256" key="1">
    <source>
        <dbReference type="SAM" id="Coils"/>
    </source>
</evidence>
<evidence type="ECO:0000313" key="3">
    <source>
        <dbReference type="EMBL" id="KAL0850264.1"/>
    </source>
</evidence>
<gene>
    <name evidence="3" type="ORF">ABMA28_012105</name>
</gene>
<feature type="coiled-coil region" evidence="1">
    <location>
        <begin position="355"/>
        <end position="382"/>
    </location>
</feature>
<comment type="caution">
    <text evidence="3">The sequence shown here is derived from an EMBL/GenBank/DDBJ whole genome shotgun (WGS) entry which is preliminary data.</text>
</comment>
<sequence>MLETEDIDDDYFTPASSTSLANIFGKPRKQDGSENESLKYTPPKPAKPEEQKATQCIFACALMGYEWQNGAYVSRGKLGFAVLKVIKTGVHNAVLYDWNKITLSCATISSTFEVTLKENVYFSYHDNQQKYWSLYASEPEMKQIIDLFKSFNAVVKFSLEEDKETPQIINVDTASEINKKAGKEEKESDTDSSVNRRTKMSILNRMANMGQSVLPPRALSTERTSDSSDTNETSHYKTVRHKPVKSVIKRNSSDKNLPECQSLVESGHQNVEHSTNSVPLFTYVNGQLVPVTNSNIITCNSSGNDMSLYISEQRVSNSEIRINMTRLTDKVDHILGKLSVIEDKDNNSPKNNFQMAVLQKLLAEYENKIKLYEEYIKAKDLNKSPSPSFVRVFPKEDAPKVEEDFIKRVKSLEQLNKDKDDKIAQLEVECKLLHEKCNTKVYEEKKSKEELTAEIEKLKQELKTKNEELINSTRKAGELSQRSEVDGHIGDKIKNIMNDTFRSVSANFENNEVYSGEKVKVITASIIKKVTIEALNEL</sequence>
<feature type="coiled-coil region" evidence="1">
    <location>
        <begin position="409"/>
        <end position="475"/>
    </location>
</feature>
<dbReference type="AlphaFoldDB" id="A0ABD0TLV0"/>
<feature type="region of interest" description="Disordered" evidence="2">
    <location>
        <begin position="1"/>
        <end position="48"/>
    </location>
</feature>
<dbReference type="Proteomes" id="UP001549921">
    <property type="component" value="Unassembled WGS sequence"/>
</dbReference>
<feature type="compositionally biased region" description="Acidic residues" evidence="2">
    <location>
        <begin position="1"/>
        <end position="11"/>
    </location>
</feature>
<proteinExistence type="predicted"/>
<evidence type="ECO:0000313" key="4">
    <source>
        <dbReference type="Proteomes" id="UP001549921"/>
    </source>
</evidence>
<keyword evidence="1" id="KW-0175">Coiled coil</keyword>